<dbReference type="Proteomes" id="UP000030745">
    <property type="component" value="Unassembled WGS sequence"/>
</dbReference>
<reference evidence="2 3" key="1">
    <citation type="journal article" date="2013" name="PLoS Genet.">
        <title>Distinctive expansion of potential virulence genes in the genome of the oomycete fish pathogen Saprolegnia parasitica.</title>
        <authorList>
            <person name="Jiang R.H."/>
            <person name="de Bruijn I."/>
            <person name="Haas B.J."/>
            <person name="Belmonte R."/>
            <person name="Lobach L."/>
            <person name="Christie J."/>
            <person name="van den Ackerveken G."/>
            <person name="Bottin A."/>
            <person name="Bulone V."/>
            <person name="Diaz-Moreno S.M."/>
            <person name="Dumas B."/>
            <person name="Fan L."/>
            <person name="Gaulin E."/>
            <person name="Govers F."/>
            <person name="Grenville-Briggs L.J."/>
            <person name="Horner N.R."/>
            <person name="Levin J.Z."/>
            <person name="Mammella M."/>
            <person name="Meijer H.J."/>
            <person name="Morris P."/>
            <person name="Nusbaum C."/>
            <person name="Oome S."/>
            <person name="Phillips A.J."/>
            <person name="van Rooyen D."/>
            <person name="Rzeszutek E."/>
            <person name="Saraiva M."/>
            <person name="Secombes C.J."/>
            <person name="Seidl M.F."/>
            <person name="Snel B."/>
            <person name="Stassen J.H."/>
            <person name="Sykes S."/>
            <person name="Tripathy S."/>
            <person name="van den Berg H."/>
            <person name="Vega-Arreguin J.C."/>
            <person name="Wawra S."/>
            <person name="Young S.K."/>
            <person name="Zeng Q."/>
            <person name="Dieguez-Uribeondo J."/>
            <person name="Russ C."/>
            <person name="Tyler B.M."/>
            <person name="van West P."/>
        </authorList>
    </citation>
    <scope>NUCLEOTIDE SEQUENCE [LARGE SCALE GENOMIC DNA]</scope>
    <source>
        <strain evidence="2 3">CBS 223.65</strain>
    </source>
</reference>
<protein>
    <recommendedName>
        <fullName evidence="4">EF-hand domain-containing protein</fullName>
    </recommendedName>
</protein>
<accession>A0A067CLE7</accession>
<dbReference type="PANTHER" id="PTHR34894:SF5">
    <property type="entry name" value="EF-HAND DOMAIN-CONTAINING PROTEIN"/>
    <property type="match status" value="1"/>
</dbReference>
<evidence type="ECO:0000313" key="3">
    <source>
        <dbReference type="Proteomes" id="UP000030745"/>
    </source>
</evidence>
<dbReference type="RefSeq" id="XP_012197434.1">
    <property type="nucleotide sequence ID" value="XM_012342044.1"/>
</dbReference>
<evidence type="ECO:0000313" key="2">
    <source>
        <dbReference type="EMBL" id="KDO31524.1"/>
    </source>
</evidence>
<name>A0A067CLE7_SAPPC</name>
<feature type="compositionally biased region" description="Low complexity" evidence="1">
    <location>
        <begin position="85"/>
        <end position="94"/>
    </location>
</feature>
<dbReference type="OMA" id="FATVPQC"/>
<dbReference type="OrthoDB" id="167878at2759"/>
<keyword evidence="3" id="KW-1185">Reference proteome</keyword>
<evidence type="ECO:0008006" key="4">
    <source>
        <dbReference type="Google" id="ProtNLM"/>
    </source>
</evidence>
<dbReference type="GeneID" id="24125958"/>
<sequence>MLPVPSKAVVDFVQKASAPRVATAAPRSPNLYRVMVPHEPPSPRPSMDTSMLAKLAKVQLPSASKVNMYTSQLHPVQTPRITHCPSSPRTRTTPHPSPRQDVVRKMVDDPVSSKHAALRLDTSSREHLEIKACMLARMYHVDIHALEAKMAALRRDQDGRRATLALGQEACRRKTQFLLDHYFCTDPASSNSVLYDVVDEWALRHEASTTEIESFWDAVNAHMEESYVLKATAVSDNQPNRIAILVALDCLSKLADALPTHGRLLRVLQLVLERGLFVPSTSSDRHPVLYFERARQHEATIGHHAQSLEEHEAYQAAPPGHKIARIIAGVSDDDEKHRLMLHVVSNHLPQSKLGLAYLRDVVRSCDGFDQVELLRAMVASRSSFQVQGFLRVLYAAQPRAFVTFLDEHDTTLDDALDSSDCVQRLLERHSTAFAALFARTPSLLSSILRACPQNQVLEQVVDQHRTAIALYLGRKQEALLSVLMLALKDNVLALEEFLVKTPKALRDVLLNRPTLLPGVVKATPAILSDVLVTAKVTFGKVVTESPVHLTHVCTTHAPAVAAVLSSNDCLGAILAHCPQALSEYLEKSPETLVDVAHRQPRLLSSLFAAFPDLLVEPLEANPTLISSLLTTNRQLMQAIRFDDLDAAPVAFRRMASSAAQTDLAVPSATVATAKLKKRHNILSNIVKRRRLGAAMERSDVLREIAKLYVRKILCDQIDDNSGLDRVSLAELVQDFYIQELGLKSASQKRIGSLVAGVKKIEKDSSRAKWFGILLGATPELYNAQAIDVYLHTLTLLMPTPEIETRMGDGSKPTYVPLHAAKDLARKIFPPHTPVAFIGDLNARVVALPSICERPVKKRNSKPRVLDPHHVILNLDDVMDCVMSVWYDYQAHVDRNLTLLFTQADEDGNGVLAYQGLCVCRRAIR</sequence>
<dbReference type="VEuPathDB" id="FungiDB:SPRG_03452"/>
<gene>
    <name evidence="2" type="ORF">SPRG_03452</name>
</gene>
<evidence type="ECO:0000256" key="1">
    <source>
        <dbReference type="SAM" id="MobiDB-lite"/>
    </source>
</evidence>
<feature type="region of interest" description="Disordered" evidence="1">
    <location>
        <begin position="78"/>
        <end position="101"/>
    </location>
</feature>
<dbReference type="AlphaFoldDB" id="A0A067CLE7"/>
<dbReference type="PANTHER" id="PTHR34894">
    <property type="entry name" value="SAM-DEPENDENT METHYLTRANSFERASE RSMI, CONSERVED SITE"/>
    <property type="match status" value="1"/>
</dbReference>
<dbReference type="KEGG" id="spar:SPRG_03452"/>
<dbReference type="EMBL" id="KK583197">
    <property type="protein sequence ID" value="KDO31524.1"/>
    <property type="molecule type" value="Genomic_DNA"/>
</dbReference>
<organism evidence="2 3">
    <name type="scientific">Saprolegnia parasitica (strain CBS 223.65)</name>
    <dbReference type="NCBI Taxonomy" id="695850"/>
    <lineage>
        <taxon>Eukaryota</taxon>
        <taxon>Sar</taxon>
        <taxon>Stramenopiles</taxon>
        <taxon>Oomycota</taxon>
        <taxon>Saprolegniomycetes</taxon>
        <taxon>Saprolegniales</taxon>
        <taxon>Saprolegniaceae</taxon>
        <taxon>Saprolegnia</taxon>
    </lineage>
</organism>
<proteinExistence type="predicted"/>